<feature type="binding site" evidence="4">
    <location>
        <position position="178"/>
    </location>
    <ligand>
        <name>substrate</name>
    </ligand>
</feature>
<gene>
    <name evidence="5" type="ORF">WHR41_05451</name>
</gene>
<reference evidence="5 6" key="1">
    <citation type="journal article" date="2020" name="Microbiol. Resour. Announc.">
        <title>Draft Genome Sequence of a Cladosporium Species Isolated from the Mesophotic Ascidian Didemnum maculosum.</title>
        <authorList>
            <person name="Gioti A."/>
            <person name="Siaperas R."/>
            <person name="Nikolaivits E."/>
            <person name="Le Goff G."/>
            <person name="Ouazzani J."/>
            <person name="Kotoulas G."/>
            <person name="Topakas E."/>
        </authorList>
    </citation>
    <scope>NUCLEOTIDE SEQUENCE [LARGE SCALE GENOMIC DNA]</scope>
    <source>
        <strain evidence="5 6">TM138-S3</strain>
    </source>
</reference>
<dbReference type="PANTHER" id="PTHR12935:SF0">
    <property type="entry name" value="GAMMA-GLUTAMYLCYCLOTRANSFERASE"/>
    <property type="match status" value="1"/>
</dbReference>
<dbReference type="InterPro" id="IPR017939">
    <property type="entry name" value="G-Glutamylcylcotransferase"/>
</dbReference>
<keyword evidence="6" id="KW-1185">Reference proteome</keyword>
<dbReference type="Proteomes" id="UP000803884">
    <property type="component" value="Unassembled WGS sequence"/>
</dbReference>
<evidence type="ECO:0000313" key="6">
    <source>
        <dbReference type="Proteomes" id="UP000803884"/>
    </source>
</evidence>
<organism evidence="5 6">
    <name type="scientific">Cladosporium halotolerans</name>
    <dbReference type="NCBI Taxonomy" id="1052096"/>
    <lineage>
        <taxon>Eukaryota</taxon>
        <taxon>Fungi</taxon>
        <taxon>Dikarya</taxon>
        <taxon>Ascomycota</taxon>
        <taxon>Pezizomycotina</taxon>
        <taxon>Dothideomycetes</taxon>
        <taxon>Dothideomycetidae</taxon>
        <taxon>Cladosporiales</taxon>
        <taxon>Cladosporiaceae</taxon>
        <taxon>Cladosporium</taxon>
    </lineage>
</organism>
<evidence type="ECO:0000313" key="5">
    <source>
        <dbReference type="EMBL" id="KAL1586315.1"/>
    </source>
</evidence>
<evidence type="ECO:0000256" key="1">
    <source>
        <dbReference type="ARBA" id="ARBA00012346"/>
    </source>
</evidence>
<feature type="binding site" evidence="4">
    <location>
        <begin position="43"/>
        <end position="48"/>
    </location>
    <ligand>
        <name>substrate</name>
    </ligand>
</feature>
<comment type="caution">
    <text evidence="5">The sequence shown here is derived from an EMBL/GenBank/DDBJ whole genome shotgun (WGS) entry which is preliminary data.</text>
</comment>
<dbReference type="EMBL" id="JAAQHG020000015">
    <property type="protein sequence ID" value="KAL1586315.1"/>
    <property type="molecule type" value="Genomic_DNA"/>
</dbReference>
<dbReference type="EC" id="4.3.2.9" evidence="1"/>
<dbReference type="CDD" id="cd06661">
    <property type="entry name" value="GGCT_like"/>
    <property type="match status" value="1"/>
</dbReference>
<keyword evidence="2" id="KW-0456">Lyase</keyword>
<protein>
    <recommendedName>
        <fullName evidence="1">gamma-glutamylcyclotransferase</fullName>
        <ecNumber evidence="1">4.3.2.9</ecNumber>
    </recommendedName>
</protein>
<dbReference type="SUPFAM" id="SSF110857">
    <property type="entry name" value="Gamma-glutamyl cyclotransferase-like"/>
    <property type="match status" value="1"/>
</dbReference>
<dbReference type="InterPro" id="IPR036568">
    <property type="entry name" value="GGCT-like_sf"/>
</dbReference>
<dbReference type="Gene3D" id="3.10.490.10">
    <property type="entry name" value="Gamma-glutamyl cyclotransferase-like"/>
    <property type="match status" value="1"/>
</dbReference>
<dbReference type="PANTHER" id="PTHR12935">
    <property type="entry name" value="GAMMA-GLUTAMYLCYCLOTRANSFERASE"/>
    <property type="match status" value="1"/>
</dbReference>
<name>A0AB34KSJ5_9PEZI</name>
<feature type="active site" description="Proton acceptor" evidence="3">
    <location>
        <position position="124"/>
    </location>
</feature>
<sequence length="232" mass="26845">MRLWHYVSQAFLAAPTNHTSPQATPSDSLVADTMGSNFNGTMYFGYGSNLWRNQMEQRCPTSEYLGIARLNDYRWIINERGYANVVQINRHHSDTDTAKSYEDEVWGLVYTLQASDEKRLDRNEGVPFAYTKETLECDFWAVKDGAGPANVTKKPKRTDMLVYINRDMVEPSEPKREYIYRMNMGIKDAVKEGVPEKYVDAVMRKFIPKNELVMSEIERAARKQAAEFEDER</sequence>
<dbReference type="GO" id="GO:0003839">
    <property type="term" value="F:gamma-glutamylcyclotransferase activity"/>
    <property type="evidence" value="ECO:0007669"/>
    <property type="project" value="UniProtKB-EC"/>
</dbReference>
<accession>A0AB34KSJ5</accession>
<evidence type="ECO:0000256" key="4">
    <source>
        <dbReference type="PIRSR" id="PIRSR617939-2"/>
    </source>
</evidence>
<dbReference type="Pfam" id="PF13772">
    <property type="entry name" value="AIG2_2"/>
    <property type="match status" value="1"/>
</dbReference>
<dbReference type="RefSeq" id="XP_069229420.1">
    <property type="nucleotide sequence ID" value="XM_069374056.1"/>
</dbReference>
<evidence type="ECO:0000256" key="3">
    <source>
        <dbReference type="PIRSR" id="PIRSR617939-1"/>
    </source>
</evidence>
<proteinExistence type="predicted"/>
<evidence type="ECO:0000256" key="2">
    <source>
        <dbReference type="ARBA" id="ARBA00023239"/>
    </source>
</evidence>
<dbReference type="InterPro" id="IPR013024">
    <property type="entry name" value="GGCT-like"/>
</dbReference>
<dbReference type="GeneID" id="96006894"/>
<dbReference type="AlphaFoldDB" id="A0AB34KSJ5"/>